<organism evidence="1">
    <name type="scientific">Caldithrix abyssi</name>
    <dbReference type="NCBI Taxonomy" id="187145"/>
    <lineage>
        <taxon>Bacteria</taxon>
        <taxon>Pseudomonadati</taxon>
        <taxon>Calditrichota</taxon>
        <taxon>Calditrichia</taxon>
        <taxon>Calditrichales</taxon>
        <taxon>Calditrichaceae</taxon>
        <taxon>Caldithrix</taxon>
    </lineage>
</organism>
<name>A0A7V1LMQ1_CALAY</name>
<dbReference type="AlphaFoldDB" id="A0A7V1LMQ1"/>
<accession>A0A7V1LMQ1</accession>
<evidence type="ECO:0000313" key="1">
    <source>
        <dbReference type="EMBL" id="HED10864.1"/>
    </source>
</evidence>
<comment type="caution">
    <text evidence="1">The sequence shown here is derived from an EMBL/GenBank/DDBJ whole genome shotgun (WGS) entry which is preliminary data.</text>
</comment>
<proteinExistence type="predicted"/>
<sequence length="289" mass="34009">MKGYIYLTLLFVTGMWAASPRPTDIWVVRDARALQLYDKYRQPVPQSRLALYPPYSPWMIVERDVVLADGFSRVSRVTDFDETFSIALNDSGNPRLRYGTSLFFFRNCFPEKDTLRTRASGPVRAGNISANPRQALTGGEYLPPGEVIRLLFRYKGYLYAWQFSRQRYIWIAGASRRYLEKTTLESRSRKRPTLFVRDLKKRVREYNTKYRLLAEHLQNKGAAPRPVPRWILIREEKLWRLTLERPELAAPFRQTVRLFLKEMASWVESYGYTVNRQPAQLIIMERHSG</sequence>
<reference evidence="1" key="1">
    <citation type="journal article" date="2020" name="mSystems">
        <title>Genome- and Community-Level Interaction Insights into Carbon Utilization and Element Cycling Functions of Hydrothermarchaeota in Hydrothermal Sediment.</title>
        <authorList>
            <person name="Zhou Z."/>
            <person name="Liu Y."/>
            <person name="Xu W."/>
            <person name="Pan J."/>
            <person name="Luo Z.H."/>
            <person name="Li M."/>
        </authorList>
    </citation>
    <scope>NUCLEOTIDE SEQUENCE [LARGE SCALE GENOMIC DNA]</scope>
    <source>
        <strain evidence="1">HyVt-456</strain>
    </source>
</reference>
<gene>
    <name evidence="1" type="ORF">ENJ10_09270</name>
</gene>
<dbReference type="Proteomes" id="UP000886005">
    <property type="component" value="Unassembled WGS sequence"/>
</dbReference>
<protein>
    <submittedName>
        <fullName evidence="1">Uncharacterized protein</fullName>
    </submittedName>
</protein>
<dbReference type="EMBL" id="DRLD01000258">
    <property type="protein sequence ID" value="HED10864.1"/>
    <property type="molecule type" value="Genomic_DNA"/>
</dbReference>